<dbReference type="EMBL" id="VCHQ01000020">
    <property type="protein sequence ID" value="TLV14644.1"/>
    <property type="molecule type" value="Genomic_DNA"/>
</dbReference>
<evidence type="ECO:0000256" key="4">
    <source>
        <dbReference type="ARBA" id="ARBA00016274"/>
    </source>
</evidence>
<comment type="similarity">
    <text evidence="2">Belongs to the NifW family.</text>
</comment>
<dbReference type="Proteomes" id="UP000307430">
    <property type="component" value="Unassembled WGS sequence"/>
</dbReference>
<sequence length="85" mass="9885">MEWFYHIPGVDELSSAESFFQFFSVAYQPERLAPCCLPVLATFHRKLRAAVPLRNQLEENAHAHWLLARRLLAESYQQHVQESGT</sequence>
<reference evidence="6 7" key="1">
    <citation type="submission" date="2019-05" db="EMBL/GenBank/DDBJ databases">
        <title>Genome sequence of Klebsiella sp strain TOUT106.</title>
        <authorList>
            <person name="Rahi P."/>
            <person name="Chaudhari D."/>
        </authorList>
    </citation>
    <scope>NUCLEOTIDE SEQUENCE [LARGE SCALE GENOMIC DNA]</scope>
    <source>
        <strain evidence="6 7">TOUT106</strain>
    </source>
</reference>
<name>A0A5R9LFD6_9ENTR</name>
<comment type="subunit">
    <text evidence="3">Homotrimer; associates with NifD.</text>
</comment>
<comment type="function">
    <text evidence="1">May protect the nitrogenase Fe-Mo protein from oxidative damage.</text>
</comment>
<evidence type="ECO:0000313" key="7">
    <source>
        <dbReference type="Proteomes" id="UP000307430"/>
    </source>
</evidence>
<evidence type="ECO:0000313" key="6">
    <source>
        <dbReference type="EMBL" id="TLV14644.1"/>
    </source>
</evidence>
<protein>
    <recommendedName>
        <fullName evidence="4">Nitrogenase-stabilizing/protective protein NifW</fullName>
    </recommendedName>
</protein>
<comment type="caution">
    <text evidence="6">The sequence shown here is derived from an EMBL/GenBank/DDBJ whole genome shotgun (WGS) entry which is preliminary data.</text>
</comment>
<evidence type="ECO:0000256" key="2">
    <source>
        <dbReference type="ARBA" id="ARBA00008351"/>
    </source>
</evidence>
<keyword evidence="5" id="KW-0535">Nitrogen fixation</keyword>
<proteinExistence type="inferred from homology"/>
<evidence type="ECO:0000256" key="5">
    <source>
        <dbReference type="ARBA" id="ARBA00023231"/>
    </source>
</evidence>
<evidence type="ECO:0000256" key="3">
    <source>
        <dbReference type="ARBA" id="ARBA00011284"/>
    </source>
</evidence>
<dbReference type="GO" id="GO:0009399">
    <property type="term" value="P:nitrogen fixation"/>
    <property type="evidence" value="ECO:0007669"/>
    <property type="project" value="InterPro"/>
</dbReference>
<dbReference type="InterPro" id="IPR004893">
    <property type="entry name" value="NifW"/>
</dbReference>
<accession>A0A5R9LFD6</accession>
<dbReference type="Pfam" id="PF03206">
    <property type="entry name" value="NifW"/>
    <property type="match status" value="1"/>
</dbReference>
<dbReference type="AlphaFoldDB" id="A0A5R9LFD6"/>
<keyword evidence="7" id="KW-1185">Reference proteome</keyword>
<evidence type="ECO:0000256" key="1">
    <source>
        <dbReference type="ARBA" id="ARBA00002247"/>
    </source>
</evidence>
<gene>
    <name evidence="6" type="ORF">FE839_15430</name>
</gene>
<organism evidence="6 7">
    <name type="scientific">Klebsiella indica</name>
    <dbReference type="NCBI Taxonomy" id="2582917"/>
    <lineage>
        <taxon>Bacteria</taxon>
        <taxon>Pseudomonadati</taxon>
        <taxon>Pseudomonadota</taxon>
        <taxon>Gammaproteobacteria</taxon>
        <taxon>Enterobacterales</taxon>
        <taxon>Enterobacteriaceae</taxon>
        <taxon>Klebsiella/Raoultella group</taxon>
        <taxon>Klebsiella</taxon>
    </lineage>
</organism>